<keyword evidence="4 7" id="KW-0812">Transmembrane</keyword>
<dbReference type="GO" id="GO:0006811">
    <property type="term" value="P:monoatomic ion transport"/>
    <property type="evidence" value="ECO:0007669"/>
    <property type="project" value="UniProtKB-KW"/>
</dbReference>
<evidence type="ECO:0000256" key="5">
    <source>
        <dbReference type="ARBA" id="ARBA00023065"/>
    </source>
</evidence>
<evidence type="ECO:0000256" key="2">
    <source>
        <dbReference type="ARBA" id="ARBA00005948"/>
    </source>
</evidence>
<keyword evidence="6 7" id="KW-0472">Membrane</keyword>
<evidence type="ECO:0000256" key="4">
    <source>
        <dbReference type="ARBA" id="ARBA00022692"/>
    </source>
</evidence>
<evidence type="ECO:0000256" key="6">
    <source>
        <dbReference type="ARBA" id="ARBA00023136"/>
    </source>
</evidence>
<dbReference type="InterPro" id="IPR000272">
    <property type="entry name" value="Ion-transport_regulator_FXYD"/>
</dbReference>
<feature type="signal peptide" evidence="7">
    <location>
        <begin position="1"/>
        <end position="18"/>
    </location>
</feature>
<feature type="chain" id="PRO_5018377664" description="FXYD domain-containing ion transport regulator" evidence="7">
    <location>
        <begin position="19"/>
        <end position="84"/>
    </location>
</feature>
<comment type="subcellular location">
    <subcellularLocation>
        <location evidence="1">Membrane</location>
        <topology evidence="1">Single-pass membrane protein</topology>
    </subcellularLocation>
</comment>
<organism evidence="8 9">
    <name type="scientific">Mola mola</name>
    <name type="common">Ocean sunfish</name>
    <name type="synonym">Tetraodon mola</name>
    <dbReference type="NCBI Taxonomy" id="94237"/>
    <lineage>
        <taxon>Eukaryota</taxon>
        <taxon>Metazoa</taxon>
        <taxon>Chordata</taxon>
        <taxon>Craniata</taxon>
        <taxon>Vertebrata</taxon>
        <taxon>Euteleostomi</taxon>
        <taxon>Actinopterygii</taxon>
        <taxon>Neopterygii</taxon>
        <taxon>Teleostei</taxon>
        <taxon>Neoteleostei</taxon>
        <taxon>Acanthomorphata</taxon>
        <taxon>Eupercaria</taxon>
        <taxon>Tetraodontiformes</taxon>
        <taxon>Molidae</taxon>
        <taxon>Mola</taxon>
    </lineage>
</organism>
<protein>
    <recommendedName>
        <fullName evidence="7">FXYD domain-containing ion transport regulator</fullName>
    </recommendedName>
</protein>
<reference evidence="8" key="1">
    <citation type="submission" date="2025-08" db="UniProtKB">
        <authorList>
            <consortium name="Ensembl"/>
        </authorList>
    </citation>
    <scope>IDENTIFICATION</scope>
</reference>
<sequence length="84" mass="9486">MDFAVLLAFSSWLAPALGDVFLCDHSLVNVFLISDYESLRIGGLVFAVVLFLMGIALIVSKYLTTFSRRPKFHRHHTVIRLCES</sequence>
<dbReference type="Pfam" id="PF02038">
    <property type="entry name" value="ATP1G1_PLM_MAT8"/>
    <property type="match status" value="1"/>
</dbReference>
<dbReference type="GO" id="GO:0099106">
    <property type="term" value="F:ion channel regulator activity"/>
    <property type="evidence" value="ECO:0007669"/>
    <property type="project" value="InterPro"/>
</dbReference>
<evidence type="ECO:0000256" key="1">
    <source>
        <dbReference type="ARBA" id="ARBA00004167"/>
    </source>
</evidence>
<keyword evidence="3 7" id="KW-0813">Transport</keyword>
<name>A0A3Q3VXB2_MOLML</name>
<dbReference type="GO" id="GO:0043269">
    <property type="term" value="P:regulation of monoatomic ion transport"/>
    <property type="evidence" value="ECO:0007669"/>
    <property type="project" value="InterPro"/>
</dbReference>
<dbReference type="Gene3D" id="1.20.5.780">
    <property type="entry name" value="Single helix bin"/>
    <property type="match status" value="1"/>
</dbReference>
<dbReference type="AlphaFoldDB" id="A0A3Q3VXB2"/>
<keyword evidence="7" id="KW-0732">Signal</keyword>
<proteinExistence type="inferred from homology"/>
<accession>A0A3Q3VXB2</accession>
<dbReference type="OMA" id="AFIRITY"/>
<dbReference type="GO" id="GO:0016020">
    <property type="term" value="C:membrane"/>
    <property type="evidence" value="ECO:0007669"/>
    <property type="project" value="UniProtKB-SubCell"/>
</dbReference>
<dbReference type="Ensembl" id="ENSMMOT00000000802.1">
    <property type="protein sequence ID" value="ENSMMOP00000000789.1"/>
    <property type="gene ID" value="ENSMMOG00000000673.1"/>
</dbReference>
<keyword evidence="5 7" id="KW-0406">Ion transport</keyword>
<keyword evidence="9" id="KW-1185">Reference proteome</keyword>
<feature type="transmembrane region" description="Helical" evidence="7">
    <location>
        <begin position="42"/>
        <end position="64"/>
    </location>
</feature>
<keyword evidence="7" id="KW-1133">Transmembrane helix</keyword>
<evidence type="ECO:0000256" key="7">
    <source>
        <dbReference type="RuleBase" id="RU364131"/>
    </source>
</evidence>
<evidence type="ECO:0000313" key="9">
    <source>
        <dbReference type="Proteomes" id="UP000261620"/>
    </source>
</evidence>
<evidence type="ECO:0000256" key="3">
    <source>
        <dbReference type="ARBA" id="ARBA00022448"/>
    </source>
</evidence>
<comment type="similarity">
    <text evidence="2 7">Belongs to the FXYD family.</text>
</comment>
<reference evidence="8" key="2">
    <citation type="submission" date="2025-09" db="UniProtKB">
        <authorList>
            <consortium name="Ensembl"/>
        </authorList>
    </citation>
    <scope>IDENTIFICATION</scope>
</reference>
<dbReference type="CDD" id="cd20324">
    <property type="entry name" value="FXYD6"/>
    <property type="match status" value="1"/>
</dbReference>
<dbReference type="Proteomes" id="UP000261620">
    <property type="component" value="Unplaced"/>
</dbReference>
<evidence type="ECO:0000313" key="8">
    <source>
        <dbReference type="Ensembl" id="ENSMMOP00000000789.1"/>
    </source>
</evidence>